<gene>
    <name evidence="2" type="ORF">XELAEV_18015660mg</name>
</gene>
<feature type="signal peptide" evidence="1">
    <location>
        <begin position="1"/>
        <end position="19"/>
    </location>
</feature>
<accession>A0A974DIE3</accession>
<reference evidence="3" key="1">
    <citation type="journal article" date="2016" name="Nature">
        <title>Genome evolution in the allotetraploid frog Xenopus laevis.</title>
        <authorList>
            <person name="Session A.M."/>
            <person name="Uno Y."/>
            <person name="Kwon T."/>
            <person name="Chapman J.A."/>
            <person name="Toyoda A."/>
            <person name="Takahashi S."/>
            <person name="Fukui A."/>
            <person name="Hikosaka A."/>
            <person name="Suzuki A."/>
            <person name="Kondo M."/>
            <person name="van Heeringen S.J."/>
            <person name="Quigley I."/>
            <person name="Heinz S."/>
            <person name="Ogino H."/>
            <person name="Ochi H."/>
            <person name="Hellsten U."/>
            <person name="Lyons J.B."/>
            <person name="Simakov O."/>
            <person name="Putnam N."/>
            <person name="Stites J."/>
            <person name="Kuroki Y."/>
            <person name="Tanaka T."/>
            <person name="Michiue T."/>
            <person name="Watanabe M."/>
            <person name="Bogdanovic O."/>
            <person name="Lister R."/>
            <person name="Georgiou G."/>
            <person name="Paranjpe S.S."/>
            <person name="van Kruijsbergen I."/>
            <person name="Shu S."/>
            <person name="Carlson J."/>
            <person name="Kinoshita T."/>
            <person name="Ohta Y."/>
            <person name="Mawaribuchi S."/>
            <person name="Jenkins J."/>
            <person name="Grimwood J."/>
            <person name="Schmutz J."/>
            <person name="Mitros T."/>
            <person name="Mozaffari S.V."/>
            <person name="Suzuki Y."/>
            <person name="Haramoto Y."/>
            <person name="Yamamoto T.S."/>
            <person name="Takagi C."/>
            <person name="Heald R."/>
            <person name="Miller K."/>
            <person name="Haudenschild C."/>
            <person name="Kitzman J."/>
            <person name="Nakayama T."/>
            <person name="Izutsu Y."/>
            <person name="Robert J."/>
            <person name="Fortriede J."/>
            <person name="Burns K."/>
            <person name="Lotay V."/>
            <person name="Karimi K."/>
            <person name="Yasuoka Y."/>
            <person name="Dichmann D.S."/>
            <person name="Flajnik M.F."/>
            <person name="Houston D.W."/>
            <person name="Shendure J."/>
            <person name="DuPasquier L."/>
            <person name="Vize P.D."/>
            <person name="Zorn A.M."/>
            <person name="Ito M."/>
            <person name="Marcotte E.M."/>
            <person name="Wallingford J.B."/>
            <person name="Ito Y."/>
            <person name="Asashima M."/>
            <person name="Ueno N."/>
            <person name="Matsuda Y."/>
            <person name="Veenstra G.J."/>
            <person name="Fujiyama A."/>
            <person name="Harland R.M."/>
            <person name="Taira M."/>
            <person name="Rokhsar D.S."/>
        </authorList>
    </citation>
    <scope>NUCLEOTIDE SEQUENCE [LARGE SCALE GENOMIC DNA]</scope>
    <source>
        <strain evidence="3">J</strain>
    </source>
</reference>
<organism evidence="2 3">
    <name type="scientific">Xenopus laevis</name>
    <name type="common">African clawed frog</name>
    <dbReference type="NCBI Taxonomy" id="8355"/>
    <lineage>
        <taxon>Eukaryota</taxon>
        <taxon>Metazoa</taxon>
        <taxon>Chordata</taxon>
        <taxon>Craniata</taxon>
        <taxon>Vertebrata</taxon>
        <taxon>Euteleostomi</taxon>
        <taxon>Amphibia</taxon>
        <taxon>Batrachia</taxon>
        <taxon>Anura</taxon>
        <taxon>Pipoidea</taxon>
        <taxon>Pipidae</taxon>
        <taxon>Xenopodinae</taxon>
        <taxon>Xenopus</taxon>
        <taxon>Xenopus</taxon>
    </lineage>
</organism>
<evidence type="ECO:0000313" key="3">
    <source>
        <dbReference type="Proteomes" id="UP000694892"/>
    </source>
</evidence>
<evidence type="ECO:0000256" key="1">
    <source>
        <dbReference type="SAM" id="SignalP"/>
    </source>
</evidence>
<name>A0A974DIE3_XENLA</name>
<evidence type="ECO:0008006" key="4">
    <source>
        <dbReference type="Google" id="ProtNLM"/>
    </source>
</evidence>
<feature type="chain" id="PRO_5037793366" description="Secreted protein" evidence="1">
    <location>
        <begin position="20"/>
        <end position="67"/>
    </location>
</feature>
<evidence type="ECO:0000313" key="2">
    <source>
        <dbReference type="EMBL" id="OCT92603.1"/>
    </source>
</evidence>
<sequence length="67" mass="7548">MLTTLHFAILCVYLQSVSVCSDVYNCYVTFYICCGVSTKPSLHPNRLNTSLIICIHDMKGPGKRHLK</sequence>
<dbReference type="Proteomes" id="UP000694892">
    <property type="component" value="Chromosome 2S"/>
</dbReference>
<protein>
    <recommendedName>
        <fullName evidence="4">Secreted protein</fullName>
    </recommendedName>
</protein>
<keyword evidence="1" id="KW-0732">Signal</keyword>
<proteinExistence type="predicted"/>
<dbReference type="EMBL" id="CM004469">
    <property type="protein sequence ID" value="OCT92603.1"/>
    <property type="molecule type" value="Genomic_DNA"/>
</dbReference>
<dbReference type="AlphaFoldDB" id="A0A974DIE3"/>